<reference evidence="10" key="1">
    <citation type="submission" date="2021-01" db="UniProtKB">
        <authorList>
            <consortium name="EnsemblMetazoa"/>
        </authorList>
    </citation>
    <scope>IDENTIFICATION</scope>
</reference>
<evidence type="ECO:0000256" key="2">
    <source>
        <dbReference type="ARBA" id="ARBA00022598"/>
    </source>
</evidence>
<keyword evidence="8" id="KW-0472">Membrane</keyword>
<evidence type="ECO:0000259" key="9">
    <source>
        <dbReference type="Pfam" id="PF00501"/>
    </source>
</evidence>
<evidence type="ECO:0000256" key="6">
    <source>
        <dbReference type="ARBA" id="ARBA00026121"/>
    </source>
</evidence>
<keyword evidence="8" id="KW-1133">Transmembrane helix</keyword>
<accession>A0A7M5V905</accession>
<dbReference type="GO" id="GO:0004467">
    <property type="term" value="F:long-chain fatty acid-CoA ligase activity"/>
    <property type="evidence" value="ECO:0007669"/>
    <property type="project" value="UniProtKB-EC"/>
</dbReference>
<dbReference type="PANTHER" id="PTHR43272">
    <property type="entry name" value="LONG-CHAIN-FATTY-ACID--COA LIGASE"/>
    <property type="match status" value="1"/>
</dbReference>
<evidence type="ECO:0000256" key="4">
    <source>
        <dbReference type="ARBA" id="ARBA00022832"/>
    </source>
</evidence>
<evidence type="ECO:0000256" key="3">
    <source>
        <dbReference type="ARBA" id="ARBA00022741"/>
    </source>
</evidence>
<dbReference type="EC" id="6.2.1.3" evidence="6"/>
<dbReference type="GO" id="GO:0005811">
    <property type="term" value="C:lipid droplet"/>
    <property type="evidence" value="ECO:0007669"/>
    <property type="project" value="TreeGrafter"/>
</dbReference>
<name>A0A7M5V905_9CNID</name>
<keyword evidence="5" id="KW-0067">ATP-binding</keyword>
<keyword evidence="4" id="KW-0276">Fatty acid metabolism</keyword>
<keyword evidence="3" id="KW-0547">Nucleotide-binding</keyword>
<sequence length="709" mass="77998">MAGSNDSVAIKLFTLSCSVVGWFWNTVTFIPWYVLSGNFKRPKYGHIQGKSITGRPEGPYADINHLSGSKDGFDGITTLDQLFKKSVEKHGDRGCMGTRELLAEDDEVQPNGRIFKKMILGDYKWMSYNEAYTEVQRVSAGLKAIGVQTKEYVIIFAETKAEWMLSAQACFMRNFPVVTIYATLGDDALVYGFNEAEAKYVMVDAALLPKLKNLISQLTHVEQIVYFGNAKKALVQEFPENIKVYSYQQIKDIGSKLKNFDSPVESPDQDDVAVVMYTSGSTGVPKGVIISHLNVTSCLHALVSSVPNMGPNDRYIGYLPLAHIMELACECGCLALATPIGYSSALTLSDQSSKIKKGTKGDASVLRPTLMAAVPMIMDRMRKAVLDKVAGGSPFAQALFNFAFNYKLRLIRKGYDTPILNKVVFKKVRAILGGELRMMLSGGAPLSPETEEFMNVCFCCPIGQGYGLTETCAGGTLCNAWDQSTGRVGRPIPCCQIKLESWDEGGYTVNDKPFPRGEIIIGGNHVTLGYLKQEAKTRESYKVQDGKRWFYTGDIGVVEDDGVIRIVDRKKDLVKLAHGEYISLGKVEAALKQSKYVENCCAYGDSRETFIVLLVVPVQAAVEELAASLGASGAFEDHCSNKDVVAKVLQDIQTAGKGANLHKSELPAKIKLCVEPWTPENDLVTAAFKLKRKNIQRSYQADIDVLYAK</sequence>
<dbReference type="GO" id="GO:0005783">
    <property type="term" value="C:endoplasmic reticulum"/>
    <property type="evidence" value="ECO:0007669"/>
    <property type="project" value="TreeGrafter"/>
</dbReference>
<keyword evidence="8" id="KW-0812">Transmembrane</keyword>
<dbReference type="SUPFAM" id="SSF56801">
    <property type="entry name" value="Acetyl-CoA synthetase-like"/>
    <property type="match status" value="1"/>
</dbReference>
<proteinExistence type="inferred from homology"/>
<feature type="domain" description="AMP-dependent synthetase/ligase" evidence="9">
    <location>
        <begin position="115"/>
        <end position="531"/>
    </location>
</feature>
<evidence type="ECO:0000256" key="5">
    <source>
        <dbReference type="ARBA" id="ARBA00022840"/>
    </source>
</evidence>
<dbReference type="EnsemblMetazoa" id="CLYHEMT004552.1">
    <property type="protein sequence ID" value="CLYHEMP004552.1"/>
    <property type="gene ID" value="CLYHEMG004552"/>
</dbReference>
<dbReference type="GeneID" id="136805937"/>
<keyword evidence="4" id="KW-0443">Lipid metabolism</keyword>
<dbReference type="InterPro" id="IPR020845">
    <property type="entry name" value="AMP-binding_CS"/>
</dbReference>
<dbReference type="GO" id="GO:0005524">
    <property type="term" value="F:ATP binding"/>
    <property type="evidence" value="ECO:0007669"/>
    <property type="project" value="UniProtKB-KW"/>
</dbReference>
<protein>
    <recommendedName>
        <fullName evidence="6">long-chain-fatty-acid--CoA ligase</fullName>
        <ecNumber evidence="6">6.2.1.3</ecNumber>
    </recommendedName>
</protein>
<dbReference type="Proteomes" id="UP000594262">
    <property type="component" value="Unplaced"/>
</dbReference>
<comment type="similarity">
    <text evidence="1">Belongs to the ATP-dependent AMP-binding enzyme family.</text>
</comment>
<dbReference type="RefSeq" id="XP_066918626.1">
    <property type="nucleotide sequence ID" value="XM_067062525.1"/>
</dbReference>
<evidence type="ECO:0000256" key="8">
    <source>
        <dbReference type="SAM" id="Phobius"/>
    </source>
</evidence>
<organism evidence="10 11">
    <name type="scientific">Clytia hemisphaerica</name>
    <dbReference type="NCBI Taxonomy" id="252671"/>
    <lineage>
        <taxon>Eukaryota</taxon>
        <taxon>Metazoa</taxon>
        <taxon>Cnidaria</taxon>
        <taxon>Hydrozoa</taxon>
        <taxon>Hydroidolina</taxon>
        <taxon>Leptothecata</taxon>
        <taxon>Obeliida</taxon>
        <taxon>Clytiidae</taxon>
        <taxon>Clytia</taxon>
    </lineage>
</organism>
<dbReference type="AlphaFoldDB" id="A0A7M5V905"/>
<dbReference type="GO" id="GO:0005886">
    <property type="term" value="C:plasma membrane"/>
    <property type="evidence" value="ECO:0007669"/>
    <property type="project" value="TreeGrafter"/>
</dbReference>
<dbReference type="Gene3D" id="3.40.50.12780">
    <property type="entry name" value="N-terminal domain of ligase-like"/>
    <property type="match status" value="1"/>
</dbReference>
<keyword evidence="2" id="KW-0436">Ligase</keyword>
<dbReference type="PANTHER" id="PTHR43272:SF83">
    <property type="entry name" value="ACYL-COA SYNTHETASE LONG-CHAIN, ISOFORM J"/>
    <property type="match status" value="1"/>
</dbReference>
<evidence type="ECO:0000313" key="10">
    <source>
        <dbReference type="EnsemblMetazoa" id="CLYHEMP004552.1"/>
    </source>
</evidence>
<dbReference type="GO" id="GO:0035336">
    <property type="term" value="P:long-chain fatty-acyl-CoA metabolic process"/>
    <property type="evidence" value="ECO:0007669"/>
    <property type="project" value="TreeGrafter"/>
</dbReference>
<dbReference type="GO" id="GO:0030182">
    <property type="term" value="P:neuron differentiation"/>
    <property type="evidence" value="ECO:0007669"/>
    <property type="project" value="TreeGrafter"/>
</dbReference>
<dbReference type="InterPro" id="IPR042099">
    <property type="entry name" value="ANL_N_sf"/>
</dbReference>
<keyword evidence="11" id="KW-1185">Reference proteome</keyword>
<evidence type="ECO:0000256" key="1">
    <source>
        <dbReference type="ARBA" id="ARBA00006432"/>
    </source>
</evidence>
<evidence type="ECO:0000256" key="7">
    <source>
        <dbReference type="ARBA" id="ARBA00036813"/>
    </source>
</evidence>
<feature type="transmembrane region" description="Helical" evidence="8">
    <location>
        <begin position="12"/>
        <end position="34"/>
    </location>
</feature>
<evidence type="ECO:0000313" key="11">
    <source>
        <dbReference type="Proteomes" id="UP000594262"/>
    </source>
</evidence>
<dbReference type="OrthoDB" id="6017841at2759"/>
<comment type="catalytic activity">
    <reaction evidence="7">
        <text>a long-chain fatty acid + ATP + CoA = a long-chain fatty acyl-CoA + AMP + diphosphate</text>
        <dbReference type="Rhea" id="RHEA:15421"/>
        <dbReference type="ChEBI" id="CHEBI:30616"/>
        <dbReference type="ChEBI" id="CHEBI:33019"/>
        <dbReference type="ChEBI" id="CHEBI:57287"/>
        <dbReference type="ChEBI" id="CHEBI:57560"/>
        <dbReference type="ChEBI" id="CHEBI:83139"/>
        <dbReference type="ChEBI" id="CHEBI:456215"/>
        <dbReference type="EC" id="6.2.1.3"/>
    </reaction>
</comment>
<dbReference type="PROSITE" id="PS00455">
    <property type="entry name" value="AMP_BINDING"/>
    <property type="match status" value="1"/>
</dbReference>
<dbReference type="Pfam" id="PF00501">
    <property type="entry name" value="AMP-binding"/>
    <property type="match status" value="1"/>
</dbReference>
<dbReference type="InterPro" id="IPR000873">
    <property type="entry name" value="AMP-dep_synth/lig_dom"/>
</dbReference>